<name>A0ABR3GDP7_9PEZI</name>
<gene>
    <name evidence="1" type="ORF">Q9L58_007058</name>
</gene>
<dbReference type="EMBL" id="JBBBZM010000106">
    <property type="protein sequence ID" value="KAL0634040.1"/>
    <property type="molecule type" value="Genomic_DNA"/>
</dbReference>
<proteinExistence type="predicted"/>
<accession>A0ABR3GDP7</accession>
<protein>
    <submittedName>
        <fullName evidence="1">Uncharacterized protein</fullName>
    </submittedName>
</protein>
<evidence type="ECO:0000313" key="2">
    <source>
        <dbReference type="Proteomes" id="UP001447188"/>
    </source>
</evidence>
<comment type="caution">
    <text evidence="1">The sequence shown here is derived from an EMBL/GenBank/DDBJ whole genome shotgun (WGS) entry which is preliminary data.</text>
</comment>
<keyword evidence="2" id="KW-1185">Reference proteome</keyword>
<dbReference type="Proteomes" id="UP001447188">
    <property type="component" value="Unassembled WGS sequence"/>
</dbReference>
<evidence type="ECO:0000313" key="1">
    <source>
        <dbReference type="EMBL" id="KAL0634040.1"/>
    </source>
</evidence>
<sequence>MSIAVASRESNLSFVTEPILTPSPQSIAEKLQQHVRIEVVAERKVSIQEAIHALEMLELYELQKPDDEFDKENLYFLTKRRRELEDVMWEKVKRRRNGSLCKLE</sequence>
<reference evidence="1 2" key="1">
    <citation type="submission" date="2024-02" db="EMBL/GenBank/DDBJ databases">
        <title>Discinaceae phylogenomics.</title>
        <authorList>
            <person name="Dirks A.C."/>
            <person name="James T.Y."/>
        </authorList>
    </citation>
    <scope>NUCLEOTIDE SEQUENCE [LARGE SCALE GENOMIC DNA]</scope>
    <source>
        <strain evidence="1 2">ACD0624</strain>
    </source>
</reference>
<organism evidence="1 2">
    <name type="scientific">Discina gigas</name>
    <dbReference type="NCBI Taxonomy" id="1032678"/>
    <lineage>
        <taxon>Eukaryota</taxon>
        <taxon>Fungi</taxon>
        <taxon>Dikarya</taxon>
        <taxon>Ascomycota</taxon>
        <taxon>Pezizomycotina</taxon>
        <taxon>Pezizomycetes</taxon>
        <taxon>Pezizales</taxon>
        <taxon>Discinaceae</taxon>
        <taxon>Discina</taxon>
    </lineage>
</organism>